<dbReference type="InParanoid" id="A0A674CBM6"/>
<keyword evidence="5 10" id="KW-0479">Metal-binding</keyword>
<comment type="cofactor">
    <cofactor evidence="10">
        <name>Zn(2+)</name>
        <dbReference type="ChEBI" id="CHEBI:29105"/>
    </cofactor>
    <text evidence="10">Binds 2 Zn(2+) ions per subunit.</text>
</comment>
<comment type="subcellular location">
    <subcellularLocation>
        <location evidence="1">Cytoplasm</location>
    </subcellularLocation>
</comment>
<dbReference type="EC" id="3.5.1.14" evidence="3"/>
<feature type="binding site" evidence="10">
    <location>
        <position position="190"/>
    </location>
    <ligand>
        <name>Zn(2+)</name>
        <dbReference type="ChEBI" id="CHEBI:29105"/>
        <label>2</label>
    </ligand>
</feature>
<evidence type="ECO:0000313" key="12">
    <source>
        <dbReference type="Ensembl" id="ENSSTUP00000081230.1"/>
    </source>
</evidence>
<dbReference type="InterPro" id="IPR052083">
    <property type="entry name" value="Aminoacylase-1_M20A"/>
</dbReference>
<gene>
    <name evidence="12" type="primary">ACY1</name>
</gene>
<evidence type="ECO:0000259" key="11">
    <source>
        <dbReference type="Pfam" id="PF07687"/>
    </source>
</evidence>
<dbReference type="OMA" id="GTDAKQF"/>
<feature type="domain" description="Peptidase M20 dimerisation" evidence="11">
    <location>
        <begin position="265"/>
        <end position="376"/>
    </location>
</feature>
<reference evidence="12" key="1">
    <citation type="submission" date="2025-08" db="UniProtKB">
        <authorList>
            <consortium name="Ensembl"/>
        </authorList>
    </citation>
    <scope>IDENTIFICATION</scope>
</reference>
<keyword evidence="6" id="KW-0378">Hydrolase</keyword>
<proteinExistence type="inferred from homology"/>
<reference evidence="12" key="2">
    <citation type="submission" date="2025-09" db="UniProtKB">
        <authorList>
            <consortium name="Ensembl"/>
        </authorList>
    </citation>
    <scope>IDENTIFICATION</scope>
</reference>
<organism evidence="12 13">
    <name type="scientific">Salmo trutta</name>
    <name type="common">Brown trout</name>
    <dbReference type="NCBI Taxonomy" id="8032"/>
    <lineage>
        <taxon>Eukaryota</taxon>
        <taxon>Metazoa</taxon>
        <taxon>Chordata</taxon>
        <taxon>Craniata</taxon>
        <taxon>Vertebrata</taxon>
        <taxon>Euteleostomi</taxon>
        <taxon>Actinopterygii</taxon>
        <taxon>Neopterygii</taxon>
        <taxon>Teleostei</taxon>
        <taxon>Protacanthopterygii</taxon>
        <taxon>Salmoniformes</taxon>
        <taxon>Salmonidae</taxon>
        <taxon>Salmoninae</taxon>
        <taxon>Salmo</taxon>
    </lineage>
</organism>
<evidence type="ECO:0000313" key="13">
    <source>
        <dbReference type="Proteomes" id="UP000472277"/>
    </source>
</evidence>
<dbReference type="GO" id="GO:0005737">
    <property type="term" value="C:cytoplasm"/>
    <property type="evidence" value="ECO:0007669"/>
    <property type="project" value="UniProtKB-SubCell"/>
</dbReference>
<feature type="binding site" evidence="10">
    <location>
        <position position="225"/>
    </location>
    <ligand>
        <name>Zn(2+)</name>
        <dbReference type="ChEBI" id="CHEBI:29105"/>
        <label>2</label>
    </ligand>
</feature>
<dbReference type="GO" id="GO:0006520">
    <property type="term" value="P:amino acid metabolic process"/>
    <property type="evidence" value="ECO:0007669"/>
    <property type="project" value="InterPro"/>
</dbReference>
<evidence type="ECO:0000256" key="3">
    <source>
        <dbReference type="ARBA" id="ARBA00011913"/>
    </source>
</evidence>
<evidence type="ECO:0000256" key="8">
    <source>
        <dbReference type="ARBA" id="ARBA00029656"/>
    </source>
</evidence>
<dbReference type="CDD" id="cd05646">
    <property type="entry name" value="M20_AcylaseI_like"/>
    <property type="match status" value="1"/>
</dbReference>
<dbReference type="FunFam" id="1.10.150.900:FF:000001">
    <property type="entry name" value="Aminoacylase-1, putative"/>
    <property type="match status" value="1"/>
</dbReference>
<feature type="binding site" evidence="10">
    <location>
        <position position="450"/>
    </location>
    <ligand>
        <name>Zn(2+)</name>
        <dbReference type="ChEBI" id="CHEBI:29105"/>
        <label>2</label>
    </ligand>
</feature>
<comment type="similarity">
    <text evidence="2">Belongs to the peptidase M20A family.</text>
</comment>
<dbReference type="PROSITE" id="PS00758">
    <property type="entry name" value="ARGE_DAPE_CPG2_1"/>
    <property type="match status" value="1"/>
</dbReference>
<keyword evidence="13" id="KW-1185">Reference proteome</keyword>
<feature type="binding site" evidence="10">
    <location>
        <position position="157"/>
    </location>
    <ligand>
        <name>Zn(2+)</name>
        <dbReference type="ChEBI" id="CHEBI:29105"/>
        <label>1</label>
    </ligand>
</feature>
<dbReference type="Gene3D" id="3.40.630.10">
    <property type="entry name" value="Zn peptidases"/>
    <property type="match status" value="1"/>
</dbReference>
<dbReference type="FunFam" id="3.30.70.360:FF:000005">
    <property type="entry name" value="Putative Aminoacylase-1"/>
    <property type="match status" value="1"/>
</dbReference>
<dbReference type="InterPro" id="IPR010159">
    <property type="entry name" value="N-acyl_aa_amidohydrolase"/>
</dbReference>
<feature type="active site" description="Proton acceptor" evidence="9">
    <location>
        <position position="224"/>
    </location>
</feature>
<dbReference type="NCBIfam" id="TIGR01880">
    <property type="entry name" value="Ac-peptdase-euk"/>
    <property type="match status" value="1"/>
</dbReference>
<evidence type="ECO:0000256" key="10">
    <source>
        <dbReference type="PIRSR" id="PIRSR036696-2"/>
    </source>
</evidence>
<dbReference type="InterPro" id="IPR011650">
    <property type="entry name" value="Peptidase_M20_dimer"/>
</dbReference>
<accession>A0A674CBM6</accession>
<dbReference type="GO" id="GO:0046872">
    <property type="term" value="F:metal ion binding"/>
    <property type="evidence" value="ECO:0007669"/>
    <property type="project" value="UniProtKB-KW"/>
</dbReference>
<evidence type="ECO:0000256" key="7">
    <source>
        <dbReference type="ARBA" id="ARBA00022833"/>
    </source>
</evidence>
<evidence type="ECO:0000256" key="6">
    <source>
        <dbReference type="ARBA" id="ARBA00022801"/>
    </source>
</evidence>
<dbReference type="InterPro" id="IPR001261">
    <property type="entry name" value="ArgE/DapE_CS"/>
</dbReference>
<dbReference type="SUPFAM" id="SSF53187">
    <property type="entry name" value="Zn-dependent exopeptidases"/>
    <property type="match status" value="1"/>
</dbReference>
<dbReference type="Ensembl" id="ENSSTUT00000086458.1">
    <property type="protein sequence ID" value="ENSSTUP00000081230.1"/>
    <property type="gene ID" value="ENSSTUG00000035607.1"/>
</dbReference>
<evidence type="ECO:0000256" key="1">
    <source>
        <dbReference type="ARBA" id="ARBA00004496"/>
    </source>
</evidence>
<dbReference type="PANTHER" id="PTHR45892">
    <property type="entry name" value="AMINOACYLASE-1"/>
    <property type="match status" value="1"/>
</dbReference>
<dbReference type="Pfam" id="PF01546">
    <property type="entry name" value="Peptidase_M20"/>
    <property type="match status" value="1"/>
</dbReference>
<name>A0A674CBM6_SALTR</name>
<dbReference type="PROSITE" id="PS00759">
    <property type="entry name" value="ARGE_DAPE_CPG2_2"/>
    <property type="match status" value="1"/>
</dbReference>
<dbReference type="Pfam" id="PF07687">
    <property type="entry name" value="M20_dimer"/>
    <property type="match status" value="1"/>
</dbReference>
<dbReference type="FunFam" id="3.40.630.10:FF:000019">
    <property type="entry name" value="Aminoacylase 1"/>
    <property type="match status" value="1"/>
</dbReference>
<evidence type="ECO:0000256" key="9">
    <source>
        <dbReference type="PIRSR" id="PIRSR036696-1"/>
    </source>
</evidence>
<dbReference type="Proteomes" id="UP000472277">
    <property type="component" value="Chromosome 14"/>
</dbReference>
<dbReference type="GeneTree" id="ENSGT00940000155631"/>
<keyword evidence="7 10" id="KW-0862">Zinc</keyword>
<dbReference type="GO" id="GO:0004046">
    <property type="term" value="F:aminoacylase activity"/>
    <property type="evidence" value="ECO:0007669"/>
    <property type="project" value="UniProtKB-EC"/>
</dbReference>
<dbReference type="PIRSF" id="PIRSF036696">
    <property type="entry name" value="ACY-1"/>
    <property type="match status" value="1"/>
</dbReference>
<sequence>MGARPDCYMDKPREFHQSLLDFLSKLEFGSSDMRAGSFANDPSLQVNSDSELSFREAVSRDISRVTMLPDKDGSGGCGGGQATSGEDYSVNLFREYLRLRTVHPEPDYDAALRFLDRIAEELGLPMKKIEVCPGRVVSIMTWQGTNPALKSILLNSHTDVVPVYQEHWKYDAFAAVKDAEGNIYARGTQDMKCVTIQYIQAIRRLKAEGKKFIRTIHLMFVPDEEVGGHKGMETFVKLPEFEELNIGFALDEGLANPGEAFTVFYGERNPWWITVHCPGSPGHGSRFVENTAAEKLRSIINSFLDFREKEKHRLNTSECFTLGDVTTVNMTMVKGGVAYNVIPAEMDVSFDLRIPPTVNLQEFEEQIKKWCKEAGEGITYEFAQKHMNQNLTSTDESDPWWNTFSTTCKAMNMTLEKEIFPAATDSRFIRAVGLPAIGFSPMNRTPILLHDHNEYLNEQVFLKGIQVYENLVPALANVPALPCDA</sequence>
<dbReference type="InterPro" id="IPR002933">
    <property type="entry name" value="Peptidase_M20"/>
</dbReference>
<dbReference type="InterPro" id="IPR036264">
    <property type="entry name" value="Bact_exopeptidase_dim_dom"/>
</dbReference>
<dbReference type="SUPFAM" id="SSF55031">
    <property type="entry name" value="Bacterial exopeptidase dimerisation domain"/>
    <property type="match status" value="1"/>
</dbReference>
<keyword evidence="4" id="KW-0963">Cytoplasm</keyword>
<evidence type="ECO:0000256" key="2">
    <source>
        <dbReference type="ARBA" id="ARBA00006247"/>
    </source>
</evidence>
<feature type="active site" evidence="9">
    <location>
        <position position="159"/>
    </location>
</feature>
<dbReference type="Gene3D" id="1.10.150.900">
    <property type="match status" value="1"/>
</dbReference>
<protein>
    <recommendedName>
        <fullName evidence="3">N-acyl-aliphatic-L-amino acid amidohydrolase</fullName>
        <ecNumber evidence="3">3.5.1.14</ecNumber>
    </recommendedName>
    <alternativeName>
        <fullName evidence="8">N-acyl-L-amino-acid amidohydrolase</fullName>
    </alternativeName>
</protein>
<evidence type="ECO:0000256" key="4">
    <source>
        <dbReference type="ARBA" id="ARBA00022490"/>
    </source>
</evidence>
<evidence type="ECO:0000256" key="5">
    <source>
        <dbReference type="ARBA" id="ARBA00022723"/>
    </source>
</evidence>
<feature type="binding site" evidence="10">
    <location>
        <position position="252"/>
    </location>
    <ligand>
        <name>Zn(2+)</name>
        <dbReference type="ChEBI" id="CHEBI:29105"/>
        <label>1</label>
    </ligand>
</feature>
<feature type="binding site" evidence="10">
    <location>
        <position position="190"/>
    </location>
    <ligand>
        <name>Zn(2+)</name>
        <dbReference type="ChEBI" id="CHEBI:29105"/>
        <label>1</label>
    </ligand>
</feature>
<dbReference type="PANTHER" id="PTHR45892:SF1">
    <property type="entry name" value="AMINOACYLASE-1"/>
    <property type="match status" value="1"/>
</dbReference>
<dbReference type="AlphaFoldDB" id="A0A674CBM6"/>
<dbReference type="Gene3D" id="3.30.70.360">
    <property type="match status" value="1"/>
</dbReference>